<comment type="similarity">
    <text evidence="1">Belongs to the aldo/keto reductase family.</text>
</comment>
<proteinExistence type="inferred from homology"/>
<accession>A0A401GIZ8</accession>
<keyword evidence="9" id="KW-1185">Reference proteome</keyword>
<dbReference type="PANTHER" id="PTHR43827:SF3">
    <property type="entry name" value="NADP-DEPENDENT OXIDOREDUCTASE DOMAIN-CONTAINING PROTEIN"/>
    <property type="match status" value="1"/>
</dbReference>
<evidence type="ECO:0000313" key="9">
    <source>
        <dbReference type="Proteomes" id="UP000287166"/>
    </source>
</evidence>
<dbReference type="SUPFAM" id="SSF51430">
    <property type="entry name" value="NAD(P)-linked oxidoreductase"/>
    <property type="match status" value="1"/>
</dbReference>
<dbReference type="InterPro" id="IPR020471">
    <property type="entry name" value="AKR"/>
</dbReference>
<dbReference type="GO" id="GO:0016652">
    <property type="term" value="F:oxidoreductase activity, acting on NAD(P)H as acceptor"/>
    <property type="evidence" value="ECO:0007669"/>
    <property type="project" value="InterPro"/>
</dbReference>
<feature type="domain" description="NADP-dependent oxidoreductase" evidence="7">
    <location>
        <begin position="11"/>
        <end position="183"/>
    </location>
</feature>
<dbReference type="PANTHER" id="PTHR43827">
    <property type="entry name" value="2,5-DIKETO-D-GLUCONIC ACID REDUCTASE"/>
    <property type="match status" value="1"/>
</dbReference>
<dbReference type="PROSITE" id="PS00062">
    <property type="entry name" value="ALDOKETO_REDUCTASE_2"/>
    <property type="match status" value="1"/>
</dbReference>
<feature type="site" description="Lowers pKa of active site Tyr" evidence="6">
    <location>
        <position position="69"/>
    </location>
</feature>
<evidence type="ECO:0000256" key="2">
    <source>
        <dbReference type="ARBA" id="ARBA00022857"/>
    </source>
</evidence>
<keyword evidence="2" id="KW-0521">NADP</keyword>
<dbReference type="InParanoid" id="A0A401GIZ8"/>
<evidence type="ECO:0000256" key="6">
    <source>
        <dbReference type="PIRSR" id="PIRSR000097-3"/>
    </source>
</evidence>
<dbReference type="AlphaFoldDB" id="A0A401GIZ8"/>
<dbReference type="EMBL" id="BFAD01000004">
    <property type="protein sequence ID" value="GBE82184.1"/>
    <property type="molecule type" value="Genomic_DNA"/>
</dbReference>
<evidence type="ECO:0000256" key="1">
    <source>
        <dbReference type="ARBA" id="ARBA00007905"/>
    </source>
</evidence>
<dbReference type="Proteomes" id="UP000287166">
    <property type="component" value="Unassembled WGS sequence"/>
</dbReference>
<gene>
    <name evidence="8" type="ORF">SCP_0405640</name>
</gene>
<dbReference type="STRING" id="139825.A0A401GIZ8"/>
<organism evidence="8 9">
    <name type="scientific">Sparassis crispa</name>
    <dbReference type="NCBI Taxonomy" id="139825"/>
    <lineage>
        <taxon>Eukaryota</taxon>
        <taxon>Fungi</taxon>
        <taxon>Dikarya</taxon>
        <taxon>Basidiomycota</taxon>
        <taxon>Agaricomycotina</taxon>
        <taxon>Agaricomycetes</taxon>
        <taxon>Polyporales</taxon>
        <taxon>Sparassidaceae</taxon>
        <taxon>Sparassis</taxon>
    </lineage>
</organism>
<evidence type="ECO:0000256" key="5">
    <source>
        <dbReference type="PIRSR" id="PIRSR000097-2"/>
    </source>
</evidence>
<comment type="caution">
    <text evidence="8">The sequence shown here is derived from an EMBL/GenBank/DDBJ whole genome shotgun (WGS) entry which is preliminary data.</text>
</comment>
<dbReference type="InterPro" id="IPR018170">
    <property type="entry name" value="Aldo/ket_reductase_CS"/>
</dbReference>
<protein>
    <submittedName>
        <fullName evidence="8">NAD/NADP-dependent indole-3-acetaldehyde reductase</fullName>
    </submittedName>
</protein>
<dbReference type="InterPro" id="IPR044494">
    <property type="entry name" value="AKR3C2/3"/>
</dbReference>
<dbReference type="PIRSF" id="PIRSF000097">
    <property type="entry name" value="AKR"/>
    <property type="match status" value="1"/>
</dbReference>
<keyword evidence="3" id="KW-0560">Oxidoreductase</keyword>
<name>A0A401GIZ8_9APHY</name>
<dbReference type="RefSeq" id="XP_027613097.1">
    <property type="nucleotide sequence ID" value="XM_027757296.1"/>
</dbReference>
<evidence type="ECO:0000256" key="3">
    <source>
        <dbReference type="ARBA" id="ARBA00023002"/>
    </source>
</evidence>
<dbReference type="Gene3D" id="3.20.20.100">
    <property type="entry name" value="NADP-dependent oxidoreductase domain"/>
    <property type="match status" value="1"/>
</dbReference>
<evidence type="ECO:0000313" key="8">
    <source>
        <dbReference type="EMBL" id="GBE82184.1"/>
    </source>
</evidence>
<dbReference type="InterPro" id="IPR023210">
    <property type="entry name" value="NADP_OxRdtase_dom"/>
</dbReference>
<dbReference type="CDD" id="cd19120">
    <property type="entry name" value="AKR_AKR3C2-3"/>
    <property type="match status" value="1"/>
</dbReference>
<dbReference type="Pfam" id="PF00248">
    <property type="entry name" value="Aldo_ket_red"/>
    <property type="match status" value="1"/>
</dbReference>
<dbReference type="GeneID" id="38779101"/>
<evidence type="ECO:0000259" key="7">
    <source>
        <dbReference type="Pfam" id="PF00248"/>
    </source>
</evidence>
<feature type="active site" description="Proton donor" evidence="4">
    <location>
        <position position="44"/>
    </location>
</feature>
<reference evidence="8 9" key="1">
    <citation type="journal article" date="2018" name="Sci. Rep.">
        <title>Genome sequence of the cauliflower mushroom Sparassis crispa (Hanabiratake) and its association with beneficial usage.</title>
        <authorList>
            <person name="Kiyama R."/>
            <person name="Furutani Y."/>
            <person name="Kawaguchi K."/>
            <person name="Nakanishi T."/>
        </authorList>
    </citation>
    <scope>NUCLEOTIDE SEQUENCE [LARGE SCALE GENOMIC DNA]</scope>
</reference>
<dbReference type="PRINTS" id="PR00069">
    <property type="entry name" value="ALDKETRDTASE"/>
</dbReference>
<dbReference type="GO" id="GO:0016616">
    <property type="term" value="F:oxidoreductase activity, acting on the CH-OH group of donors, NAD or NADP as acceptor"/>
    <property type="evidence" value="ECO:0007669"/>
    <property type="project" value="UniProtKB-ARBA"/>
</dbReference>
<evidence type="ECO:0000256" key="4">
    <source>
        <dbReference type="PIRSR" id="PIRSR000097-1"/>
    </source>
</evidence>
<sequence length="280" mass="30964">MRDGRNIPWLGFGTGTAFYNKDAEKAVILAITTGIVHLDGAQAYDNEESLGAGIAASGKPRSSLFVTTKLWKIPEQQTVRDTLVLSLKKLQLDYVDLFLIHSPVTHVGKLNTVWKEVEELQKEGLARSIGVSNFRVQDFEEIAVGATVVPAVNQIEYHPYIFKASQPVEEYMKEHNILLCSYAGLTPIVHFKGGPVDPILASVGERIAKIVGKPISDGQVLQLWLKTKGYPAISTSSKEERIKEYLEVETLPDLTAEEVGAIDVAGSKVHHRVFQNWLDD</sequence>
<feature type="binding site" evidence="5">
    <location>
        <position position="101"/>
    </location>
    <ligand>
        <name>substrate</name>
    </ligand>
</feature>
<dbReference type="InterPro" id="IPR036812">
    <property type="entry name" value="NAD(P)_OxRdtase_dom_sf"/>
</dbReference>
<dbReference type="OrthoDB" id="416253at2759"/>